<comment type="subcellular location">
    <subcellularLocation>
        <location evidence="1">Nucleus</location>
    </subcellularLocation>
</comment>
<evidence type="ECO:0000256" key="3">
    <source>
        <dbReference type="ARBA" id="ARBA00023125"/>
    </source>
</evidence>
<keyword evidence="4" id="KW-0804">Transcription</keyword>
<dbReference type="GO" id="GO:0000981">
    <property type="term" value="F:DNA-binding transcription factor activity, RNA polymerase II-specific"/>
    <property type="evidence" value="ECO:0007669"/>
    <property type="project" value="TreeGrafter"/>
</dbReference>
<keyword evidence="3" id="KW-0238">DNA-binding</keyword>
<evidence type="ECO:0000256" key="4">
    <source>
        <dbReference type="ARBA" id="ARBA00023163"/>
    </source>
</evidence>
<reference evidence="7 8" key="1">
    <citation type="submission" date="2015-01" db="EMBL/GenBank/DDBJ databases">
        <title>The Genome Sequence of Cladophialophora immunda CBS83496.</title>
        <authorList>
            <consortium name="The Broad Institute Genomics Platform"/>
            <person name="Cuomo C."/>
            <person name="de Hoog S."/>
            <person name="Gorbushina A."/>
            <person name="Stielow B."/>
            <person name="Teixiera M."/>
            <person name="Abouelleil A."/>
            <person name="Chapman S.B."/>
            <person name="Priest M."/>
            <person name="Young S.K."/>
            <person name="Wortman J."/>
            <person name="Nusbaum C."/>
            <person name="Birren B."/>
        </authorList>
    </citation>
    <scope>NUCLEOTIDE SEQUENCE [LARGE SCALE GENOMIC DNA]</scope>
    <source>
        <strain evidence="7 8">CBS 83496</strain>
    </source>
</reference>
<dbReference type="InterPro" id="IPR051089">
    <property type="entry name" value="prtT"/>
</dbReference>
<feature type="region of interest" description="Disordered" evidence="6">
    <location>
        <begin position="508"/>
        <end position="530"/>
    </location>
</feature>
<evidence type="ECO:0000256" key="2">
    <source>
        <dbReference type="ARBA" id="ARBA00023015"/>
    </source>
</evidence>
<evidence type="ECO:0000256" key="1">
    <source>
        <dbReference type="ARBA" id="ARBA00004123"/>
    </source>
</evidence>
<keyword evidence="5" id="KW-0539">Nucleus</keyword>
<name>A0A0D1ZRC0_9EURO</name>
<dbReference type="PANTHER" id="PTHR31845">
    <property type="entry name" value="FINGER DOMAIN PROTEIN, PUTATIVE-RELATED"/>
    <property type="match status" value="1"/>
</dbReference>
<dbReference type="RefSeq" id="XP_016250777.1">
    <property type="nucleotide sequence ID" value="XM_016393258.1"/>
</dbReference>
<evidence type="ECO:0000256" key="5">
    <source>
        <dbReference type="ARBA" id="ARBA00023242"/>
    </source>
</evidence>
<proteinExistence type="predicted"/>
<dbReference type="STRING" id="569365.A0A0D1ZRC0"/>
<evidence type="ECO:0000256" key="6">
    <source>
        <dbReference type="SAM" id="MobiDB-lite"/>
    </source>
</evidence>
<gene>
    <name evidence="7" type="ORF">PV07_06298</name>
</gene>
<dbReference type="CDD" id="cd12148">
    <property type="entry name" value="fungal_TF_MHR"/>
    <property type="match status" value="1"/>
</dbReference>
<dbReference type="HOGENOM" id="CLU_011455_2_1_1"/>
<protein>
    <recommendedName>
        <fullName evidence="9">Transcription factor domain-containing protein</fullName>
    </recommendedName>
</protein>
<evidence type="ECO:0000313" key="8">
    <source>
        <dbReference type="Proteomes" id="UP000054466"/>
    </source>
</evidence>
<dbReference type="EMBL" id="KN847042">
    <property type="protein sequence ID" value="KIW30561.1"/>
    <property type="molecule type" value="Genomic_DNA"/>
</dbReference>
<dbReference type="OrthoDB" id="3163292at2759"/>
<dbReference type="GeneID" id="27345492"/>
<feature type="region of interest" description="Disordered" evidence="6">
    <location>
        <begin position="13"/>
        <end position="63"/>
    </location>
</feature>
<dbReference type="AlphaFoldDB" id="A0A0D1ZRC0"/>
<dbReference type="Proteomes" id="UP000054466">
    <property type="component" value="Unassembled WGS sequence"/>
</dbReference>
<accession>A0A0D1ZRC0</accession>
<dbReference type="PANTHER" id="PTHR31845:SF21">
    <property type="entry name" value="REGULATORY PROTEIN LEU3"/>
    <property type="match status" value="1"/>
</dbReference>
<keyword evidence="2" id="KW-0805">Transcription regulation</keyword>
<dbReference type="GO" id="GO:0000976">
    <property type="term" value="F:transcription cis-regulatory region binding"/>
    <property type="evidence" value="ECO:0007669"/>
    <property type="project" value="TreeGrafter"/>
</dbReference>
<organism evidence="7 8">
    <name type="scientific">Cladophialophora immunda</name>
    <dbReference type="NCBI Taxonomy" id="569365"/>
    <lineage>
        <taxon>Eukaryota</taxon>
        <taxon>Fungi</taxon>
        <taxon>Dikarya</taxon>
        <taxon>Ascomycota</taxon>
        <taxon>Pezizomycotina</taxon>
        <taxon>Eurotiomycetes</taxon>
        <taxon>Chaetothyriomycetidae</taxon>
        <taxon>Chaetothyriales</taxon>
        <taxon>Herpotrichiellaceae</taxon>
        <taxon>Cladophialophora</taxon>
    </lineage>
</organism>
<dbReference type="GO" id="GO:0005634">
    <property type="term" value="C:nucleus"/>
    <property type="evidence" value="ECO:0007669"/>
    <property type="project" value="UniProtKB-SubCell"/>
</dbReference>
<keyword evidence="8" id="KW-1185">Reference proteome</keyword>
<evidence type="ECO:0000313" key="7">
    <source>
        <dbReference type="EMBL" id="KIW30561.1"/>
    </source>
</evidence>
<sequence length="598" mass="67066">MYQLLAEIDSLRREKQTTTTQSSPHVSFEEAYGGLQPGTPSVLNRFRDEGSSSQGGAQPWEMTAEEPDVSYRSTDYSGLPHTSASSLSRTLQDLSVSGEDVDACFQMFLQHNLEYVPILETSLRPDDCYVYSPLLFWTILAIGSMRFERDPTLIIAIAPMVMDLAKDAVFSCRDVIATIQSFTLLCSWPMPVDTLEKDPSPALAGAALQLAINSGLHVWGIGQDFSRRRLNPGGQNSIDFRAKLWVNCLIVCQRVNITFGVSPPVPPDTYHREKYGERLSATLTPSVEFQRRLCLAHSEGIVTLEKTLNSKSSDGYTETMRSNIENIVSNLKNLKTKCPTSFDQFLLDGAVLQTSCFHLLLPQSSLNSEKLFALYDTAVDFVRLGIELDQKRNIAEHAPPFFSRTLFLACCVILRIARSSLREALDLKRGREAYFKTINMHKRLSVRHDDAHSRATVILSQLWAGKMIDVQTKRSAGQVRLKCRSRLGMSLLYDCWWIWRQEFQGQPDPYSEEDNGTDPSAEDMAFHATPTSTDFGNMDLWWPSYEIFTGNYAQDAETRPEGSGNIAEMGTNFSPAFQSLQTLSSPFTTAARAEQFPP</sequence>
<evidence type="ECO:0008006" key="9">
    <source>
        <dbReference type="Google" id="ProtNLM"/>
    </source>
</evidence>
<dbReference type="VEuPathDB" id="FungiDB:PV07_06298"/>